<dbReference type="GO" id="GO:0003723">
    <property type="term" value="F:RNA binding"/>
    <property type="evidence" value="ECO:0007669"/>
    <property type="project" value="TreeGrafter"/>
</dbReference>
<dbReference type="InterPro" id="IPR002671">
    <property type="entry name" value="Ribosomal_eL22"/>
</dbReference>
<dbReference type="STRING" id="57577.A0A2K3KXL8"/>
<reference evidence="4 5" key="1">
    <citation type="journal article" date="2014" name="Am. J. Bot.">
        <title>Genome assembly and annotation for red clover (Trifolium pratense; Fabaceae).</title>
        <authorList>
            <person name="Istvanek J."/>
            <person name="Jaros M."/>
            <person name="Krenek A."/>
            <person name="Repkova J."/>
        </authorList>
    </citation>
    <scope>NUCLEOTIDE SEQUENCE [LARGE SCALE GENOMIC DNA]</scope>
    <source>
        <strain evidence="5">cv. Tatra</strain>
        <tissue evidence="4">Young leaves</tissue>
    </source>
</reference>
<dbReference type="AlphaFoldDB" id="A0A2K3KXL8"/>
<dbReference type="Pfam" id="PF01776">
    <property type="entry name" value="Ribosomal_L22e"/>
    <property type="match status" value="1"/>
</dbReference>
<dbReference type="PANTHER" id="PTHR10064">
    <property type="entry name" value="60S RIBOSOMAL PROTEIN L22"/>
    <property type="match status" value="1"/>
</dbReference>
<dbReference type="InterPro" id="IPR038526">
    <property type="entry name" value="Ribosomal_eL22_sf"/>
</dbReference>
<dbReference type="EMBL" id="ASHM01117974">
    <property type="protein sequence ID" value="PNX71035.1"/>
    <property type="molecule type" value="Genomic_DNA"/>
</dbReference>
<accession>A0A2K3KXL8</accession>
<comment type="similarity">
    <text evidence="1">Belongs to the eukaryotic ribosomal protein eL22 family.</text>
</comment>
<feature type="non-terminal residue" evidence="4">
    <location>
        <position position="48"/>
    </location>
</feature>
<evidence type="ECO:0000313" key="5">
    <source>
        <dbReference type="Proteomes" id="UP000236291"/>
    </source>
</evidence>
<dbReference type="Proteomes" id="UP000236291">
    <property type="component" value="Unassembled WGS sequence"/>
</dbReference>
<keyword evidence="2 4" id="KW-0689">Ribosomal protein</keyword>
<evidence type="ECO:0000256" key="3">
    <source>
        <dbReference type="ARBA" id="ARBA00023274"/>
    </source>
</evidence>
<dbReference type="GO" id="GO:0002181">
    <property type="term" value="P:cytoplasmic translation"/>
    <property type="evidence" value="ECO:0007669"/>
    <property type="project" value="TreeGrafter"/>
</dbReference>
<dbReference type="PANTHER" id="PTHR10064:SF16">
    <property type="entry name" value="60S RIBOSOMAL PROTEIN L22"/>
    <property type="match status" value="1"/>
</dbReference>
<dbReference type="Gene3D" id="3.30.1360.210">
    <property type="match status" value="1"/>
</dbReference>
<evidence type="ECO:0000256" key="2">
    <source>
        <dbReference type="ARBA" id="ARBA00022980"/>
    </source>
</evidence>
<proteinExistence type="inferred from homology"/>
<evidence type="ECO:0000313" key="4">
    <source>
        <dbReference type="EMBL" id="PNX71035.1"/>
    </source>
</evidence>
<dbReference type="GO" id="GO:0003735">
    <property type="term" value="F:structural constituent of ribosome"/>
    <property type="evidence" value="ECO:0007669"/>
    <property type="project" value="InterPro"/>
</dbReference>
<reference evidence="4 5" key="2">
    <citation type="journal article" date="2017" name="Front. Plant Sci.">
        <title>Gene Classification and Mining of Molecular Markers Useful in Red Clover (Trifolium pratense) Breeding.</title>
        <authorList>
            <person name="Istvanek J."/>
            <person name="Dluhosova J."/>
            <person name="Dluhos P."/>
            <person name="Patkova L."/>
            <person name="Nedelnik J."/>
            <person name="Repkova J."/>
        </authorList>
    </citation>
    <scope>NUCLEOTIDE SEQUENCE [LARGE SCALE GENOMIC DNA]</scope>
    <source>
        <strain evidence="5">cv. Tatra</strain>
        <tissue evidence="4">Young leaves</tissue>
    </source>
</reference>
<protein>
    <submittedName>
        <fullName evidence="4">60S ribosomal protein l22-2-like</fullName>
    </submittedName>
</protein>
<dbReference type="GO" id="GO:1990904">
    <property type="term" value="C:ribonucleoprotein complex"/>
    <property type="evidence" value="ECO:0007669"/>
    <property type="project" value="UniProtKB-KW"/>
</dbReference>
<gene>
    <name evidence="4" type="ORF">L195_g057991</name>
</gene>
<organism evidence="4 5">
    <name type="scientific">Trifolium pratense</name>
    <name type="common">Red clover</name>
    <dbReference type="NCBI Taxonomy" id="57577"/>
    <lineage>
        <taxon>Eukaryota</taxon>
        <taxon>Viridiplantae</taxon>
        <taxon>Streptophyta</taxon>
        <taxon>Embryophyta</taxon>
        <taxon>Tracheophyta</taxon>
        <taxon>Spermatophyta</taxon>
        <taxon>Magnoliopsida</taxon>
        <taxon>eudicotyledons</taxon>
        <taxon>Gunneridae</taxon>
        <taxon>Pentapetalae</taxon>
        <taxon>rosids</taxon>
        <taxon>fabids</taxon>
        <taxon>Fabales</taxon>
        <taxon>Fabaceae</taxon>
        <taxon>Papilionoideae</taxon>
        <taxon>50 kb inversion clade</taxon>
        <taxon>NPAAA clade</taxon>
        <taxon>Hologalegina</taxon>
        <taxon>IRL clade</taxon>
        <taxon>Trifolieae</taxon>
        <taxon>Trifolium</taxon>
    </lineage>
</organism>
<name>A0A2K3KXL8_TRIPR</name>
<keyword evidence="3" id="KW-0687">Ribonucleoprotein</keyword>
<dbReference type="GO" id="GO:0005840">
    <property type="term" value="C:ribosome"/>
    <property type="evidence" value="ECO:0007669"/>
    <property type="project" value="UniProtKB-KW"/>
</dbReference>
<comment type="caution">
    <text evidence="4">The sequence shown here is derived from an EMBL/GenBank/DDBJ whole genome shotgun (WGS) entry which is preliminary data.</text>
</comment>
<evidence type="ECO:0000256" key="1">
    <source>
        <dbReference type="ARBA" id="ARBA00007817"/>
    </source>
</evidence>
<sequence>MSRGGVAGAKGKKKGATFTIDCAKPVEDKIMDIASLEKFLQERIKVGG</sequence>